<dbReference type="InterPro" id="IPR027417">
    <property type="entry name" value="P-loop_NTPase"/>
</dbReference>
<gene>
    <name evidence="5" type="ORF">CUMW_236680</name>
</gene>
<keyword evidence="6" id="KW-1185">Reference proteome</keyword>
<comment type="caution">
    <text evidence="5">The sequence shown here is derived from an EMBL/GenBank/DDBJ whole genome shotgun (WGS) entry which is preliminary data.</text>
</comment>
<reference evidence="5 6" key="1">
    <citation type="journal article" date="2017" name="Front. Genet.">
        <title>Draft sequencing of the heterozygous diploid genome of Satsuma (Citrus unshiu Marc.) using a hybrid assembly approach.</title>
        <authorList>
            <person name="Shimizu T."/>
            <person name="Tanizawa Y."/>
            <person name="Mochizuki T."/>
            <person name="Nagasaki H."/>
            <person name="Yoshioka T."/>
            <person name="Toyoda A."/>
            <person name="Fujiyama A."/>
            <person name="Kaminuma E."/>
            <person name="Nakamura Y."/>
        </authorList>
    </citation>
    <scope>NUCLEOTIDE SEQUENCE [LARGE SCALE GENOMIC DNA]</scope>
    <source>
        <strain evidence="6">cv. Miyagawa wase</strain>
    </source>
</reference>
<evidence type="ECO:0000259" key="4">
    <source>
        <dbReference type="Pfam" id="PF00685"/>
    </source>
</evidence>
<dbReference type="EMBL" id="BDQV01000432">
    <property type="protein sequence ID" value="GAY64847.1"/>
    <property type="molecule type" value="Genomic_DNA"/>
</dbReference>
<dbReference type="Proteomes" id="UP000236630">
    <property type="component" value="Unassembled WGS sequence"/>
</dbReference>
<dbReference type="EC" id="2.8.2.-" evidence="3"/>
<dbReference type="GO" id="GO:0008146">
    <property type="term" value="F:sulfotransferase activity"/>
    <property type="evidence" value="ECO:0007669"/>
    <property type="project" value="InterPro"/>
</dbReference>
<name>A0A2H5QJQ1_CITUN</name>
<dbReference type="PANTHER" id="PTHR11783">
    <property type="entry name" value="SULFOTRANSFERASE SULT"/>
    <property type="match status" value="1"/>
</dbReference>
<evidence type="ECO:0000256" key="2">
    <source>
        <dbReference type="ARBA" id="ARBA00022679"/>
    </source>
</evidence>
<feature type="domain" description="Sulfotransferase" evidence="4">
    <location>
        <begin position="114"/>
        <end position="373"/>
    </location>
</feature>
<sequence>MGCSYHIRKTNIDLEEEDEDSVETLTSYQCLVNKTNEDNLHSQQNLVNKTCDEGNKEEADYQKTIKRFEELVASLPKGKGWMTEHLVYYKGCWLTAYGALKGLMFIQDHFKAQPTDIFLATFPKCGTTWLKALIFATMNRSRYDFPSHPLLSASPHDCVPFLDAYIFQNNPVSSIHSLPSPRLFATHIPYDLLPNSMISSGSRFVYICRNPKDVLVSKWVFMNKARPKELPPLSLEDAFELFCKGVSHYGPFWDHVLGYWKASLESPEKILFLKYEEMMREPFVLLKRLTEFLGQPFSLEEESDGVVHEIIRLCSFENLSSLEVNKTKVKRFSNQLVIDNCDFFRKGRVGDWENHLTKEMIERLDQITEEKLEMVLD</sequence>
<protein>
    <recommendedName>
        <fullName evidence="3">Sulfotransferase</fullName>
        <ecNumber evidence="3">2.8.2.-</ecNumber>
    </recommendedName>
</protein>
<accession>A0A2H5QJQ1</accession>
<dbReference type="STRING" id="55188.A0A2H5QJQ1"/>
<evidence type="ECO:0000256" key="1">
    <source>
        <dbReference type="ARBA" id="ARBA00005771"/>
    </source>
</evidence>
<dbReference type="InterPro" id="IPR000863">
    <property type="entry name" value="Sulfotransferase_dom"/>
</dbReference>
<dbReference type="AlphaFoldDB" id="A0A2H5QJQ1"/>
<evidence type="ECO:0000313" key="5">
    <source>
        <dbReference type="EMBL" id="GAY64847.1"/>
    </source>
</evidence>
<evidence type="ECO:0000313" key="6">
    <source>
        <dbReference type="Proteomes" id="UP000236630"/>
    </source>
</evidence>
<comment type="similarity">
    <text evidence="1 3">Belongs to the sulfotransferase 1 family.</text>
</comment>
<dbReference type="Pfam" id="PF00685">
    <property type="entry name" value="Sulfotransfer_1"/>
    <property type="match status" value="1"/>
</dbReference>
<dbReference type="SUPFAM" id="SSF52540">
    <property type="entry name" value="P-loop containing nucleoside triphosphate hydrolases"/>
    <property type="match status" value="1"/>
</dbReference>
<keyword evidence="2 3" id="KW-0808">Transferase</keyword>
<proteinExistence type="inferred from homology"/>
<evidence type="ECO:0000256" key="3">
    <source>
        <dbReference type="RuleBase" id="RU361155"/>
    </source>
</evidence>
<organism evidence="5 6">
    <name type="scientific">Citrus unshiu</name>
    <name type="common">Satsuma mandarin</name>
    <name type="synonym">Citrus nobilis var. unshiu</name>
    <dbReference type="NCBI Taxonomy" id="55188"/>
    <lineage>
        <taxon>Eukaryota</taxon>
        <taxon>Viridiplantae</taxon>
        <taxon>Streptophyta</taxon>
        <taxon>Embryophyta</taxon>
        <taxon>Tracheophyta</taxon>
        <taxon>Spermatophyta</taxon>
        <taxon>Magnoliopsida</taxon>
        <taxon>eudicotyledons</taxon>
        <taxon>Gunneridae</taxon>
        <taxon>Pentapetalae</taxon>
        <taxon>rosids</taxon>
        <taxon>malvids</taxon>
        <taxon>Sapindales</taxon>
        <taxon>Rutaceae</taxon>
        <taxon>Aurantioideae</taxon>
        <taxon>Citrus</taxon>
    </lineage>
</organism>
<dbReference type="Gene3D" id="3.40.50.300">
    <property type="entry name" value="P-loop containing nucleotide triphosphate hydrolases"/>
    <property type="match status" value="1"/>
</dbReference>